<dbReference type="InterPro" id="IPR022344">
    <property type="entry name" value="GTA_major-tail"/>
</dbReference>
<dbReference type="Proteomes" id="UP000535908">
    <property type="component" value="Unassembled WGS sequence"/>
</dbReference>
<name>A0A7X0Y6A6_9LIST</name>
<dbReference type="Gene3D" id="4.10.410.40">
    <property type="match status" value="1"/>
</dbReference>
<dbReference type="AlphaFoldDB" id="A0A7X0Y6A6"/>
<reference evidence="1 2" key="1">
    <citation type="submission" date="2020-03" db="EMBL/GenBank/DDBJ databases">
        <title>Soil Listeria distribution.</title>
        <authorList>
            <person name="Liao J."/>
            <person name="Wiedmann M."/>
        </authorList>
    </citation>
    <scope>NUCLEOTIDE SEQUENCE [LARGE SCALE GENOMIC DNA]</scope>
    <source>
        <strain evidence="1 2">FSL L7-0741</strain>
    </source>
</reference>
<organism evidence="1 2">
    <name type="scientific">Listeria grandensis</name>
    <dbReference type="NCBI Taxonomy" id="1494963"/>
    <lineage>
        <taxon>Bacteria</taxon>
        <taxon>Bacillati</taxon>
        <taxon>Bacillota</taxon>
        <taxon>Bacilli</taxon>
        <taxon>Bacillales</taxon>
        <taxon>Listeriaceae</taxon>
        <taxon>Listeria</taxon>
    </lineage>
</organism>
<gene>
    <name evidence="1" type="ORF">HCA69_12470</name>
</gene>
<dbReference type="NCBIfam" id="TIGR02126">
    <property type="entry name" value="phgtail_TP901_1"/>
    <property type="match status" value="1"/>
</dbReference>
<evidence type="ECO:0000313" key="2">
    <source>
        <dbReference type="Proteomes" id="UP000535908"/>
    </source>
</evidence>
<accession>A0A7X0Y6A6</accession>
<sequence length="173" mass="18371">MVDEPQKPFENSLYCDFTAGAANAVAGKDILLAIFDATGVDLLAIAGQQGLTINRSKDSIEISSKDTAGGYKSKIGGMREWSIDNDGLFVRNHASHKALGKYFDGDVPVCLKVLDQKNKVAMFGGLAILTDYSLEAPYDDAMTYSIKLDGSGALVDLTGKDADQMPENTPAGA</sequence>
<dbReference type="InterPro" id="IPR011855">
    <property type="entry name" value="Phgtail_TP901_1"/>
</dbReference>
<dbReference type="PRINTS" id="PR01996">
    <property type="entry name" value="MTP1FAMILY"/>
</dbReference>
<dbReference type="RefSeq" id="WP_185526768.1">
    <property type="nucleotide sequence ID" value="NZ_JAARWN010000014.1"/>
</dbReference>
<proteinExistence type="predicted"/>
<comment type="caution">
    <text evidence="1">The sequence shown here is derived from an EMBL/GenBank/DDBJ whole genome shotgun (WGS) entry which is preliminary data.</text>
</comment>
<dbReference type="EMBL" id="JAARWN010000014">
    <property type="protein sequence ID" value="MBC1937187.1"/>
    <property type="molecule type" value="Genomic_DNA"/>
</dbReference>
<dbReference type="Pfam" id="PF06199">
    <property type="entry name" value="Phage_tail_2"/>
    <property type="match status" value="1"/>
</dbReference>
<evidence type="ECO:0000313" key="1">
    <source>
        <dbReference type="EMBL" id="MBC1937187.1"/>
    </source>
</evidence>
<protein>
    <submittedName>
        <fullName evidence="1">Phage major tail protein, TP901-1 family</fullName>
    </submittedName>
</protein>